<dbReference type="AlphaFoldDB" id="A0A644YKG9"/>
<accession>A0A644YKG9</accession>
<protein>
    <submittedName>
        <fullName evidence="1">Uncharacterized protein</fullName>
    </submittedName>
</protein>
<sequence>MGNGSQFGGGHVAGDSSVFFHDADNRIQSADAKDGILIVVADDAPVPRIRIRCKNAVRRDVHTVVQHGMHAGKRGRFRIRLDVFVEVERADGRPVEQAVAGHARNFAVDGGEPLRAVQPQRRRGFFYDAAGEQRSHGLAESVAVPVDQYAHFSSPIASTALMNSRTSL</sequence>
<dbReference type="EMBL" id="VSSQ01005239">
    <property type="protein sequence ID" value="MPM28381.1"/>
    <property type="molecule type" value="Genomic_DNA"/>
</dbReference>
<organism evidence="1">
    <name type="scientific">bioreactor metagenome</name>
    <dbReference type="NCBI Taxonomy" id="1076179"/>
    <lineage>
        <taxon>unclassified sequences</taxon>
        <taxon>metagenomes</taxon>
        <taxon>ecological metagenomes</taxon>
    </lineage>
</organism>
<evidence type="ECO:0000313" key="1">
    <source>
        <dbReference type="EMBL" id="MPM28381.1"/>
    </source>
</evidence>
<comment type="caution">
    <text evidence="1">The sequence shown here is derived from an EMBL/GenBank/DDBJ whole genome shotgun (WGS) entry which is preliminary data.</text>
</comment>
<proteinExistence type="predicted"/>
<name>A0A644YKG9_9ZZZZ</name>
<reference evidence="1" key="1">
    <citation type="submission" date="2019-08" db="EMBL/GenBank/DDBJ databases">
        <authorList>
            <person name="Kucharzyk K."/>
            <person name="Murdoch R.W."/>
            <person name="Higgins S."/>
            <person name="Loffler F."/>
        </authorList>
    </citation>
    <scope>NUCLEOTIDE SEQUENCE</scope>
</reference>
<gene>
    <name evidence="1" type="ORF">SDC9_74903</name>
</gene>